<keyword evidence="3" id="KW-0732">Signal</keyword>
<keyword evidence="5" id="KW-1185">Reference proteome</keyword>
<gene>
    <name evidence="4" type="ordered locus">Mpe_A2908</name>
</gene>
<evidence type="ECO:0000256" key="1">
    <source>
        <dbReference type="SAM" id="MobiDB-lite"/>
    </source>
</evidence>
<evidence type="ECO:0008006" key="6">
    <source>
        <dbReference type="Google" id="ProtNLM"/>
    </source>
</evidence>
<reference evidence="4 5" key="1">
    <citation type="journal article" date="2007" name="J. Bacteriol.">
        <title>Whole-genome analysis of the methyl tert-butyl ether-degrading beta-proteobacterium Methylibium petroleiphilum PM1.</title>
        <authorList>
            <person name="Kane S.R."/>
            <person name="Chakicherla A.Y."/>
            <person name="Chain P.S.G."/>
            <person name="Schmidt R."/>
            <person name="Shin M.W."/>
            <person name="Legler T.C."/>
            <person name="Scow K.M."/>
            <person name="Larimer F.W."/>
            <person name="Lucas S.M."/>
            <person name="Richardson P.M."/>
            <person name="Hristova K.R."/>
        </authorList>
    </citation>
    <scope>NUCLEOTIDE SEQUENCE [LARGE SCALE GENOMIC DNA]</scope>
    <source>
        <strain evidence="5">ATCC BAA-1232 / LMG 22953 / PM1</strain>
    </source>
</reference>
<evidence type="ECO:0000313" key="5">
    <source>
        <dbReference type="Proteomes" id="UP000000366"/>
    </source>
</evidence>
<dbReference type="AlphaFoldDB" id="A2SJX2"/>
<feature type="compositionally biased region" description="Basic and acidic residues" evidence="1">
    <location>
        <begin position="74"/>
        <end position="94"/>
    </location>
</feature>
<name>A2SJX2_METPP</name>
<dbReference type="EMBL" id="CP000555">
    <property type="protein sequence ID" value="ABM95861.1"/>
    <property type="molecule type" value="Genomic_DNA"/>
</dbReference>
<dbReference type="STRING" id="420662.Mpe_A2908"/>
<evidence type="ECO:0000256" key="2">
    <source>
        <dbReference type="SAM" id="Phobius"/>
    </source>
</evidence>
<feature type="signal peptide" evidence="3">
    <location>
        <begin position="1"/>
        <end position="37"/>
    </location>
</feature>
<proteinExistence type="predicted"/>
<dbReference type="KEGG" id="mpt:Mpe_A2908"/>
<protein>
    <recommendedName>
        <fullName evidence="6">Transmembrane protein</fullName>
    </recommendedName>
</protein>
<feature type="chain" id="PRO_5002646364" description="Transmembrane protein" evidence="3">
    <location>
        <begin position="38"/>
        <end position="111"/>
    </location>
</feature>
<keyword evidence="2" id="KW-0472">Membrane</keyword>
<accession>A2SJX2</accession>
<organism evidence="4 5">
    <name type="scientific">Methylibium petroleiphilum (strain ATCC BAA-1232 / LMG 22953 / PM1)</name>
    <dbReference type="NCBI Taxonomy" id="420662"/>
    <lineage>
        <taxon>Bacteria</taxon>
        <taxon>Pseudomonadati</taxon>
        <taxon>Pseudomonadota</taxon>
        <taxon>Betaproteobacteria</taxon>
        <taxon>Burkholderiales</taxon>
        <taxon>Sphaerotilaceae</taxon>
        <taxon>Methylibium</taxon>
    </lineage>
</organism>
<feature type="transmembrane region" description="Helical" evidence="2">
    <location>
        <begin position="53"/>
        <end position="71"/>
    </location>
</feature>
<dbReference type="Proteomes" id="UP000000366">
    <property type="component" value="Chromosome"/>
</dbReference>
<dbReference type="RefSeq" id="WP_011830490.1">
    <property type="nucleotide sequence ID" value="NC_008825.1"/>
</dbReference>
<keyword evidence="2" id="KW-1133">Transmembrane helix</keyword>
<keyword evidence="2" id="KW-0812">Transmembrane</keyword>
<evidence type="ECO:0000313" key="4">
    <source>
        <dbReference type="EMBL" id="ABM95861.1"/>
    </source>
</evidence>
<feature type="region of interest" description="Disordered" evidence="1">
    <location>
        <begin position="71"/>
        <end position="111"/>
    </location>
</feature>
<sequence length="111" mass="11888">MLDTDAVHTPTIADPTMKCRALLLTATSLLIASTASAQAGFPDPAATSIGTWYAVLIAVFAVLVGVGLVSSQRDQQDHNKRSESQRRSDSEHPHSGSADARTLRRSKNEDQ</sequence>
<evidence type="ECO:0000256" key="3">
    <source>
        <dbReference type="SAM" id="SignalP"/>
    </source>
</evidence>
<dbReference type="HOGENOM" id="CLU_2155404_0_0_4"/>